<reference evidence="3" key="1">
    <citation type="submission" date="2016-10" db="EMBL/GenBank/DDBJ databases">
        <authorList>
            <person name="Varghese N."/>
            <person name="Submissions S."/>
        </authorList>
    </citation>
    <scope>NUCLEOTIDE SEQUENCE [LARGE SCALE GENOMIC DNA]</scope>
    <source>
        <strain evidence="3">DSM 4002</strain>
    </source>
</reference>
<name>A0A1I4T8Q4_9FLAO</name>
<gene>
    <name evidence="2" type="ORF">SAMN05444143_10219</name>
</gene>
<keyword evidence="1" id="KW-0472">Membrane</keyword>
<evidence type="ECO:0008006" key="4">
    <source>
        <dbReference type="Google" id="ProtNLM"/>
    </source>
</evidence>
<sequence length="335" mass="38616">MLSKALPILLVIKSLLQLYFRIFTFPLASMFMKFLLYLLCCFSFVYPQTNKLNDVAILKNKKNKHSRIKTKHLHSAPLSDSLKETSGLVFFEGLFWTHNDDQDTTLYGLDGSGKIKKKIKLHGVVNQDWEEITQDSSYLYIGDFGNNNSGNRKDLSILKIEKTSFLKEQPHIETITFSYSDQTDFNPQKPNTTEWDCEAFIATKDSIYLFTKVWKTSTTNLYALPNTTGHQMAQLKASWDCKGLITGATYLEREKKIVLCGYTKKGSPFLYLLSDFTGNQFFSGGKRRINLKMRFHQIESIATMDGNTFYLTNEALVRKPFLKIPQQWHVVKLKD</sequence>
<keyword evidence="1" id="KW-0812">Transmembrane</keyword>
<keyword evidence="1" id="KW-1133">Transmembrane helix</keyword>
<accession>A0A1I4T8Q4</accession>
<proteinExistence type="predicted"/>
<evidence type="ECO:0000256" key="1">
    <source>
        <dbReference type="SAM" id="Phobius"/>
    </source>
</evidence>
<evidence type="ECO:0000313" key="3">
    <source>
        <dbReference type="Proteomes" id="UP000182961"/>
    </source>
</evidence>
<protein>
    <recommendedName>
        <fullName evidence="4">T9SS C-terminal target domain-containing protein</fullName>
    </recommendedName>
</protein>
<dbReference type="Proteomes" id="UP000182961">
    <property type="component" value="Unassembled WGS sequence"/>
</dbReference>
<feature type="transmembrane region" description="Helical" evidence="1">
    <location>
        <begin position="20"/>
        <end position="46"/>
    </location>
</feature>
<dbReference type="eggNOG" id="COG3386">
    <property type="taxonomic scope" value="Bacteria"/>
</dbReference>
<dbReference type="EMBL" id="FOUT01000002">
    <property type="protein sequence ID" value="SFM73035.1"/>
    <property type="molecule type" value="Genomic_DNA"/>
</dbReference>
<dbReference type="STRING" id="29536.FLB_14640"/>
<keyword evidence="3" id="KW-1185">Reference proteome</keyword>
<dbReference type="AlphaFoldDB" id="A0A1I4T8Q4"/>
<organism evidence="2 3">
    <name type="scientific">Flavobacterium succinicans</name>
    <dbReference type="NCBI Taxonomy" id="29536"/>
    <lineage>
        <taxon>Bacteria</taxon>
        <taxon>Pseudomonadati</taxon>
        <taxon>Bacteroidota</taxon>
        <taxon>Flavobacteriia</taxon>
        <taxon>Flavobacteriales</taxon>
        <taxon>Flavobacteriaceae</taxon>
        <taxon>Flavobacterium</taxon>
    </lineage>
</organism>
<evidence type="ECO:0000313" key="2">
    <source>
        <dbReference type="EMBL" id="SFM73035.1"/>
    </source>
</evidence>